<evidence type="ECO:0000256" key="2">
    <source>
        <dbReference type="ARBA" id="ARBA00022737"/>
    </source>
</evidence>
<dbReference type="InterPro" id="IPR000571">
    <property type="entry name" value="Znf_CCCH"/>
</dbReference>
<dbReference type="Proteomes" id="UP001497444">
    <property type="component" value="Chromosome 14"/>
</dbReference>
<dbReference type="PROSITE" id="PS50103">
    <property type="entry name" value="ZF_C3H1"/>
    <property type="match status" value="2"/>
</dbReference>
<keyword evidence="4 5" id="KW-0862">Zinc</keyword>
<proteinExistence type="predicted"/>
<evidence type="ECO:0000256" key="7">
    <source>
        <dbReference type="SAM" id="MobiDB-lite"/>
    </source>
</evidence>
<evidence type="ECO:0000256" key="6">
    <source>
        <dbReference type="SAM" id="Coils"/>
    </source>
</evidence>
<dbReference type="Pfam" id="PF00642">
    <property type="entry name" value="zf-CCCH"/>
    <property type="match status" value="1"/>
</dbReference>
<feature type="compositionally biased region" description="Polar residues" evidence="7">
    <location>
        <begin position="488"/>
        <end position="500"/>
    </location>
</feature>
<dbReference type="SUPFAM" id="SSF90229">
    <property type="entry name" value="CCCH zinc finger"/>
    <property type="match status" value="2"/>
</dbReference>
<reference evidence="9" key="1">
    <citation type="submission" date="2024-02" db="EMBL/GenBank/DDBJ databases">
        <authorList>
            <consortium name="ELIXIR-Norway"/>
            <consortium name="Elixir Norway"/>
        </authorList>
    </citation>
    <scope>NUCLEOTIDE SEQUENCE</scope>
</reference>
<dbReference type="SMART" id="SM00356">
    <property type="entry name" value="ZnF_C3H1"/>
    <property type="match status" value="2"/>
</dbReference>
<evidence type="ECO:0000313" key="10">
    <source>
        <dbReference type="Proteomes" id="UP001497444"/>
    </source>
</evidence>
<evidence type="ECO:0000259" key="8">
    <source>
        <dbReference type="PROSITE" id="PS50103"/>
    </source>
</evidence>
<evidence type="ECO:0000256" key="3">
    <source>
        <dbReference type="ARBA" id="ARBA00022771"/>
    </source>
</evidence>
<feature type="zinc finger region" description="C3H1-type" evidence="5">
    <location>
        <begin position="520"/>
        <end position="548"/>
    </location>
</feature>
<dbReference type="PANTHER" id="PTHR12547">
    <property type="entry name" value="CCCH ZINC FINGER/TIS11-RELATED"/>
    <property type="match status" value="1"/>
</dbReference>
<keyword evidence="3 5" id="KW-0863">Zinc-finger</keyword>
<dbReference type="EMBL" id="OZ020109">
    <property type="protein sequence ID" value="CAK9261749.1"/>
    <property type="molecule type" value="Genomic_DNA"/>
</dbReference>
<feature type="coiled-coil region" evidence="6">
    <location>
        <begin position="163"/>
        <end position="204"/>
    </location>
</feature>
<dbReference type="InterPro" id="IPR045877">
    <property type="entry name" value="ZFP36-like"/>
</dbReference>
<keyword evidence="6" id="KW-0175">Coiled coil</keyword>
<keyword evidence="10" id="KW-1185">Reference proteome</keyword>
<feature type="domain" description="C3H1-type" evidence="8">
    <location>
        <begin position="520"/>
        <end position="548"/>
    </location>
</feature>
<protein>
    <recommendedName>
        <fullName evidence="8">C3H1-type domain-containing protein</fullName>
    </recommendedName>
</protein>
<evidence type="ECO:0000256" key="1">
    <source>
        <dbReference type="ARBA" id="ARBA00022723"/>
    </source>
</evidence>
<dbReference type="InterPro" id="IPR036855">
    <property type="entry name" value="Znf_CCCH_sf"/>
</dbReference>
<keyword evidence="2" id="KW-0677">Repeat</keyword>
<evidence type="ECO:0000256" key="5">
    <source>
        <dbReference type="PROSITE-ProRule" id="PRU00723"/>
    </source>
</evidence>
<gene>
    <name evidence="9" type="ORF">CSSPJE1EN1_LOCUS7227</name>
</gene>
<sequence length="601" mass="65832">MFTSVSAQQLPSSMLPQIHRHCSSFRKSPSSRGCFSRQLIATTGARCGVMKEEVMQDPFLDELEKDLLKFLPQLSLGSDSSHHQNHAGLVEDGEVVLQCDMLNDFAGTFNAASMEEQSFDRCLTDYNKDETTLQESPLHLRNARSRAASTPEPKEILHLQLLNADLQNQLVNLSSLFRALEQKHNETLENLQRAETALLSMKRECFDLHVSNIQLLSAYYAPVPACESPHWPPPAEAAAVFTSLNAGCVNQLQKPAGPEESHGLSATYPALAKPHTGFSKFLQAPGSGGFVGQAIPAGQNVGMQGSTRHLAIDSRLFHAGHGCYKAADQSEMISIPAAPVQQAPFKGAPGTAGKVGTIHRQETPRSILSLQRVSNKKQYYVDHNSPGSSLCSSPTYSASDSLQYTTPAPGSCVDCMHPGGDARILVPPVVPVQRVPHFAVPRSIAVRSNVDVMFARRGPAASPLQVHSPPGEFLPPPSNRDERRAVGPNSTGPVDHGTSNGDIVEEAVLRLWDHVSDQGMYKTEICNKWLEVGWCSYGSRCQFAHGMEELRYVLRHPRYKTELCRMVAAGGKCSYAHRCHFRHTLTKEEKAKHFPETTDGC</sequence>
<accession>A0ABP0W5F2</accession>
<evidence type="ECO:0000313" key="9">
    <source>
        <dbReference type="EMBL" id="CAK9261749.1"/>
    </source>
</evidence>
<name>A0ABP0W5F2_9BRYO</name>
<organism evidence="9 10">
    <name type="scientific">Sphagnum jensenii</name>
    <dbReference type="NCBI Taxonomy" id="128206"/>
    <lineage>
        <taxon>Eukaryota</taxon>
        <taxon>Viridiplantae</taxon>
        <taxon>Streptophyta</taxon>
        <taxon>Embryophyta</taxon>
        <taxon>Bryophyta</taxon>
        <taxon>Sphagnophytina</taxon>
        <taxon>Sphagnopsida</taxon>
        <taxon>Sphagnales</taxon>
        <taxon>Sphagnaceae</taxon>
        <taxon>Sphagnum</taxon>
    </lineage>
</organism>
<dbReference type="PANTHER" id="PTHR12547:SF162">
    <property type="entry name" value="ZINC FINGER CCCH DOMAIN-CONTAINING PROTEIN 15"/>
    <property type="match status" value="1"/>
</dbReference>
<dbReference type="Gene3D" id="4.10.1000.10">
    <property type="entry name" value="Zinc finger, CCCH-type"/>
    <property type="match status" value="2"/>
</dbReference>
<feature type="domain" description="C3H1-type" evidence="8">
    <location>
        <begin position="558"/>
        <end position="586"/>
    </location>
</feature>
<feature type="zinc finger region" description="C3H1-type" evidence="5">
    <location>
        <begin position="558"/>
        <end position="586"/>
    </location>
</feature>
<keyword evidence="1 5" id="KW-0479">Metal-binding</keyword>
<evidence type="ECO:0000256" key="4">
    <source>
        <dbReference type="ARBA" id="ARBA00022833"/>
    </source>
</evidence>
<feature type="region of interest" description="Disordered" evidence="7">
    <location>
        <begin position="461"/>
        <end position="500"/>
    </location>
</feature>